<keyword evidence="4" id="KW-1185">Reference proteome</keyword>
<evidence type="ECO:0000256" key="2">
    <source>
        <dbReference type="SAM" id="Phobius"/>
    </source>
</evidence>
<dbReference type="Proteomes" id="UP001597318">
    <property type="component" value="Unassembled WGS sequence"/>
</dbReference>
<organism evidence="3 4">
    <name type="scientific">Metabacillus endolithicus</name>
    <dbReference type="NCBI Taxonomy" id="1535204"/>
    <lineage>
        <taxon>Bacteria</taxon>
        <taxon>Bacillati</taxon>
        <taxon>Bacillota</taxon>
        <taxon>Bacilli</taxon>
        <taxon>Bacillales</taxon>
        <taxon>Bacillaceae</taxon>
        <taxon>Metabacillus</taxon>
    </lineage>
</organism>
<feature type="transmembrane region" description="Helical" evidence="2">
    <location>
        <begin position="21"/>
        <end position="41"/>
    </location>
</feature>
<evidence type="ECO:0000313" key="3">
    <source>
        <dbReference type="EMBL" id="MFD2214961.1"/>
    </source>
</evidence>
<dbReference type="RefSeq" id="WP_247346492.1">
    <property type="nucleotide sequence ID" value="NZ_CP095550.1"/>
</dbReference>
<keyword evidence="2" id="KW-1133">Transmembrane helix</keyword>
<proteinExistence type="predicted"/>
<protein>
    <submittedName>
        <fullName evidence="3">Uncharacterized protein</fullName>
    </submittedName>
</protein>
<name>A0ABW5C1M4_9BACI</name>
<keyword evidence="2" id="KW-0472">Membrane</keyword>
<evidence type="ECO:0000313" key="4">
    <source>
        <dbReference type="Proteomes" id="UP001597318"/>
    </source>
</evidence>
<evidence type="ECO:0000256" key="1">
    <source>
        <dbReference type="SAM" id="MobiDB-lite"/>
    </source>
</evidence>
<reference evidence="4" key="1">
    <citation type="journal article" date="2019" name="Int. J. Syst. Evol. Microbiol.">
        <title>The Global Catalogue of Microorganisms (GCM) 10K type strain sequencing project: providing services to taxonomists for standard genome sequencing and annotation.</title>
        <authorList>
            <consortium name="The Broad Institute Genomics Platform"/>
            <consortium name="The Broad Institute Genome Sequencing Center for Infectious Disease"/>
            <person name="Wu L."/>
            <person name="Ma J."/>
        </authorList>
    </citation>
    <scope>NUCLEOTIDE SEQUENCE [LARGE SCALE GENOMIC DNA]</scope>
    <source>
        <strain evidence="4">CGMCC 1.15474</strain>
    </source>
</reference>
<sequence length="165" mass="18009">MGSMFGGNWIKESLGMSTLDVVMMVMFATMIVNVLLFRFGGKRRKDSISFFSSLVFVGAGQFYKRKWIRGSIITGLFVGCSFYKLNAGESFADNIIVIMTLVSPIEAFVTGNESGSSGYSSNGSSSGSSSGGSSSYGLADQMEDEQLGRFQDDLHDMSNDYNHHY</sequence>
<accession>A0ABW5C1M4</accession>
<gene>
    <name evidence="3" type="ORF">ACFSKK_14825</name>
</gene>
<feature type="compositionally biased region" description="Low complexity" evidence="1">
    <location>
        <begin position="117"/>
        <end position="137"/>
    </location>
</feature>
<comment type="caution">
    <text evidence="3">The sequence shown here is derived from an EMBL/GenBank/DDBJ whole genome shotgun (WGS) entry which is preliminary data.</text>
</comment>
<dbReference type="EMBL" id="JBHUIK010000003">
    <property type="protein sequence ID" value="MFD2214961.1"/>
    <property type="molecule type" value="Genomic_DNA"/>
</dbReference>
<feature type="region of interest" description="Disordered" evidence="1">
    <location>
        <begin position="117"/>
        <end position="138"/>
    </location>
</feature>
<keyword evidence="2" id="KW-0812">Transmembrane</keyword>